<sequence length="85" mass="9209">MGEHLDGNALAGPLSDLFTFDPTTASARCGGCGDISVLARAMVYGEPDTFIVRCANCDDVLMTIVQAPDRFCIELRGMTWLKIPR</sequence>
<reference evidence="1 2" key="1">
    <citation type="submission" date="2019-03" db="EMBL/GenBank/DDBJ databases">
        <title>Genomics of glacier-inhabiting Cryobacterium strains.</title>
        <authorList>
            <person name="Liu Q."/>
            <person name="Xin Y.-H."/>
        </authorList>
    </citation>
    <scope>NUCLEOTIDE SEQUENCE [LARGE SCALE GENOMIC DNA]</scope>
    <source>
        <strain evidence="1 2">Hz16</strain>
    </source>
</reference>
<proteinExistence type="predicted"/>
<name>A0A4R9AYG5_9MICO</name>
<dbReference type="Proteomes" id="UP000297983">
    <property type="component" value="Unassembled WGS sequence"/>
</dbReference>
<dbReference type="Pfam" id="PF20120">
    <property type="entry name" value="DUF6510"/>
    <property type="match status" value="1"/>
</dbReference>
<gene>
    <name evidence="1" type="ORF">E3T50_05140</name>
</gene>
<protein>
    <submittedName>
        <fullName evidence="1">Uncharacterized protein</fullName>
    </submittedName>
</protein>
<accession>A0A4R9AYG5</accession>
<dbReference type="EMBL" id="SOHL01000008">
    <property type="protein sequence ID" value="TFD72705.1"/>
    <property type="molecule type" value="Genomic_DNA"/>
</dbReference>
<dbReference type="RefSeq" id="WP_134550879.1">
    <property type="nucleotide sequence ID" value="NZ_SOHL01000008.1"/>
</dbReference>
<evidence type="ECO:0000313" key="2">
    <source>
        <dbReference type="Proteomes" id="UP000297983"/>
    </source>
</evidence>
<evidence type="ECO:0000313" key="1">
    <source>
        <dbReference type="EMBL" id="TFD72705.1"/>
    </source>
</evidence>
<dbReference type="InterPro" id="IPR045423">
    <property type="entry name" value="DUF6510"/>
</dbReference>
<dbReference type="AlphaFoldDB" id="A0A4R9AYG5"/>
<keyword evidence="2" id="KW-1185">Reference proteome</keyword>
<organism evidence="1 2">
    <name type="scientific">Cryobacterium gelidum</name>
    <dbReference type="NCBI Taxonomy" id="1259164"/>
    <lineage>
        <taxon>Bacteria</taxon>
        <taxon>Bacillati</taxon>
        <taxon>Actinomycetota</taxon>
        <taxon>Actinomycetes</taxon>
        <taxon>Micrococcales</taxon>
        <taxon>Microbacteriaceae</taxon>
        <taxon>Cryobacterium</taxon>
    </lineage>
</organism>
<comment type="caution">
    <text evidence="1">The sequence shown here is derived from an EMBL/GenBank/DDBJ whole genome shotgun (WGS) entry which is preliminary data.</text>
</comment>